<dbReference type="Proteomes" id="UP000790377">
    <property type="component" value="Unassembled WGS sequence"/>
</dbReference>
<protein>
    <submittedName>
        <fullName evidence="1">PIN domain-like protein</fullName>
    </submittedName>
</protein>
<dbReference type="EMBL" id="MU267716">
    <property type="protein sequence ID" value="KAH7910372.1"/>
    <property type="molecule type" value="Genomic_DNA"/>
</dbReference>
<evidence type="ECO:0000313" key="1">
    <source>
        <dbReference type="EMBL" id="KAH7910372.1"/>
    </source>
</evidence>
<sequence>MGVDHLWEVLAPAATSRSLMSLALQNRFHGEPPFAPYRVGVDVSILFERCQQVQMLRAHPQSGQNAPLRTFFYRVTRLLKLPLQLVFCYDGDERPAFKRERRVSPKDHWMVKPTQRILNALGVPWFKARGEAEAELAAMNVAGVIDAVMTDDSDVFVFGAQTVIRNSSLEADGTVSVYTADSIRDNVAQKLDHDGLVLMALLCGGDYDMAGLVGCGSVTALGLVRCGLAVPLCTAMRTDSDLTGSLQEWRQKLREHLQSDPTREIGRQHPALASVVPDTFPSEAVAKSYIVPLVRAGSDQFRLPQPQPPDLGSTAVLARELFGWDDTTALLKTFRANVWPGFVLQELLQDLSCYSSSSNEVVLPPAGARAFSLHAVRSAKALDDVPGHNIRLPTATLCHDTVSRINSAEVSAPTGVLHDSEQGSPNSLDMWIAKSIYDSWIDLASLRTTGLRASAQSQGCLGATRSRSAGAICIGGRLPERESSKLDQDVSPGLVASSSAVDGSANFAGISEHFTPSSHDHDDIIDLTADDNVLESSSSCNVIDLTADDSPQSSASLSGHAEIIDLTL</sequence>
<comment type="caution">
    <text evidence="1">The sequence shown here is derived from an EMBL/GenBank/DDBJ whole genome shotgun (WGS) entry which is preliminary data.</text>
</comment>
<name>A0ACB8ABB9_9AGAM</name>
<proteinExistence type="predicted"/>
<keyword evidence="2" id="KW-1185">Reference proteome</keyword>
<reference evidence="1" key="1">
    <citation type="journal article" date="2021" name="New Phytol.">
        <title>Evolutionary innovations through gain and loss of genes in the ectomycorrhizal Boletales.</title>
        <authorList>
            <person name="Wu G."/>
            <person name="Miyauchi S."/>
            <person name="Morin E."/>
            <person name="Kuo A."/>
            <person name="Drula E."/>
            <person name="Varga T."/>
            <person name="Kohler A."/>
            <person name="Feng B."/>
            <person name="Cao Y."/>
            <person name="Lipzen A."/>
            <person name="Daum C."/>
            <person name="Hundley H."/>
            <person name="Pangilinan J."/>
            <person name="Johnson J."/>
            <person name="Barry K."/>
            <person name="LaButti K."/>
            <person name="Ng V."/>
            <person name="Ahrendt S."/>
            <person name="Min B."/>
            <person name="Choi I.G."/>
            <person name="Park H."/>
            <person name="Plett J.M."/>
            <person name="Magnuson J."/>
            <person name="Spatafora J.W."/>
            <person name="Nagy L.G."/>
            <person name="Henrissat B."/>
            <person name="Grigoriev I.V."/>
            <person name="Yang Z.L."/>
            <person name="Xu J."/>
            <person name="Martin F.M."/>
        </authorList>
    </citation>
    <scope>NUCLEOTIDE SEQUENCE</scope>
    <source>
        <strain evidence="1">ATCC 28755</strain>
    </source>
</reference>
<accession>A0ACB8ABB9</accession>
<organism evidence="1 2">
    <name type="scientific">Hygrophoropsis aurantiaca</name>
    <dbReference type="NCBI Taxonomy" id="72124"/>
    <lineage>
        <taxon>Eukaryota</taxon>
        <taxon>Fungi</taxon>
        <taxon>Dikarya</taxon>
        <taxon>Basidiomycota</taxon>
        <taxon>Agaricomycotina</taxon>
        <taxon>Agaricomycetes</taxon>
        <taxon>Agaricomycetidae</taxon>
        <taxon>Boletales</taxon>
        <taxon>Coniophorineae</taxon>
        <taxon>Hygrophoropsidaceae</taxon>
        <taxon>Hygrophoropsis</taxon>
    </lineage>
</organism>
<evidence type="ECO:0000313" key="2">
    <source>
        <dbReference type="Proteomes" id="UP000790377"/>
    </source>
</evidence>
<gene>
    <name evidence="1" type="ORF">BJ138DRAFT_115235</name>
</gene>